<dbReference type="EMBL" id="CP025704">
    <property type="protein sequence ID" value="AUN98999.1"/>
    <property type="molecule type" value="Genomic_DNA"/>
</dbReference>
<reference evidence="1 2" key="1">
    <citation type="submission" date="2018-01" db="EMBL/GenBank/DDBJ databases">
        <title>Complete genome sequence of Bacteriovorax stolpii DSM12778.</title>
        <authorList>
            <person name="Tang B."/>
            <person name="Chang J."/>
        </authorList>
    </citation>
    <scope>NUCLEOTIDE SEQUENCE [LARGE SCALE GENOMIC DNA]</scope>
    <source>
        <strain evidence="1 2">DSM 12778</strain>
    </source>
</reference>
<accession>A0A2K9NU01</accession>
<proteinExistence type="predicted"/>
<name>A0A2K9NU01_BACTC</name>
<dbReference type="RefSeq" id="WP_102244290.1">
    <property type="nucleotide sequence ID" value="NZ_CP025704.1"/>
</dbReference>
<dbReference type="OrthoDB" id="5298427at2"/>
<evidence type="ECO:0000313" key="2">
    <source>
        <dbReference type="Proteomes" id="UP000235584"/>
    </source>
</evidence>
<gene>
    <name evidence="1" type="ORF">C0V70_12985</name>
</gene>
<evidence type="ECO:0000313" key="1">
    <source>
        <dbReference type="EMBL" id="AUN98999.1"/>
    </source>
</evidence>
<sequence length="74" mass="8390">MLDNREVNAILEKLENLDDEALAVELLKEFNAASGKLGKLLLNLDKSLAHEEWKAECDKAQKDLDNIVKRINDL</sequence>
<protein>
    <submittedName>
        <fullName evidence="1">Uncharacterized protein</fullName>
    </submittedName>
</protein>
<organism evidence="1 2">
    <name type="scientific">Bacteriovorax stolpii</name>
    <name type="common">Bdellovibrio stolpii</name>
    <dbReference type="NCBI Taxonomy" id="960"/>
    <lineage>
        <taxon>Bacteria</taxon>
        <taxon>Pseudomonadati</taxon>
        <taxon>Bdellovibrionota</taxon>
        <taxon>Bacteriovoracia</taxon>
        <taxon>Bacteriovoracales</taxon>
        <taxon>Bacteriovoracaceae</taxon>
        <taxon>Bacteriovorax</taxon>
    </lineage>
</organism>
<dbReference type="KEGG" id="bsto:C0V70_12985"/>
<keyword evidence="2" id="KW-1185">Reference proteome</keyword>
<dbReference type="Proteomes" id="UP000235584">
    <property type="component" value="Chromosome"/>
</dbReference>
<dbReference type="AlphaFoldDB" id="A0A2K9NU01"/>